<dbReference type="Gene3D" id="2.60.40.640">
    <property type="match status" value="1"/>
</dbReference>
<dbReference type="OrthoDB" id="2333384at2759"/>
<sequence>MFGLGRTSSSSSSVKYFDVRVKSTYKNLIIVRGSQYDSPSIMLTGDLVFSLSEEMAFKKIGLRLVGRYKLDFLEVLSQDNTTLSNPVKEESTVFEVMWENLLLNANGTIGPLEGSTSGTSTPTLATRRLIRSNTPLSMHMEPQKFASTPFEDMVVPTGTTFVLPEGNYELPFKCILPGDVPETVEGLLAGSILYKFEATMDRGGFKSPVMKYQYFRILRTLSSDNFSISETISIGKSWPDKVQYEVSIPSRAVPIGGSTPIKILLVPLCKGLKLGPIRAQMVQYYAFKGVTGDIYDDEQIIFDSTMTSMEGKVLEDTLSIDSSIKIPSNLKKVTQDCDLKGDMIKVRHKLKLQIILINDSGTTSELRTNIPISLFISPVVEVSGRTIMLDKQGKLHFRKEEDRLFNCQMTNHSSVGYNNQQQASSNSYDTPPNYEEHVYDQMIFNDGGLSSPTPVSSGVTTPVPMLSIADGATSNLINPSSISMMLMAQYTGAAADVSEYSDISNVPSYQDAIQGNDVPNPSEDFSPRYQTEGTTNT</sequence>
<dbReference type="GO" id="GO:0031625">
    <property type="term" value="F:ubiquitin protein ligase binding"/>
    <property type="evidence" value="ECO:0007669"/>
    <property type="project" value="TreeGrafter"/>
</dbReference>
<dbReference type="Proteomes" id="UP000094389">
    <property type="component" value="Unassembled WGS sequence"/>
</dbReference>
<dbReference type="AlphaFoldDB" id="A0A0H5C951"/>
<dbReference type="InterPro" id="IPR014752">
    <property type="entry name" value="Arrestin-like_C"/>
</dbReference>
<dbReference type="Pfam" id="PF02752">
    <property type="entry name" value="Arrestin_C"/>
    <property type="match status" value="1"/>
</dbReference>
<dbReference type="InterPro" id="IPR011022">
    <property type="entry name" value="Arrestin_C-like"/>
</dbReference>
<accession>A0A1E4RU09</accession>
<dbReference type="GO" id="GO:0030674">
    <property type="term" value="F:protein-macromolecule adaptor activity"/>
    <property type="evidence" value="ECO:0007669"/>
    <property type="project" value="TreeGrafter"/>
</dbReference>
<evidence type="ECO:0000313" key="6">
    <source>
        <dbReference type="Proteomes" id="UP000094389"/>
    </source>
</evidence>
<evidence type="ECO:0000313" key="4">
    <source>
        <dbReference type="EMBL" id="ODV70718.1"/>
    </source>
</evidence>
<accession>A0A0H5C951</accession>
<dbReference type="GO" id="GO:0005886">
    <property type="term" value="C:plasma membrane"/>
    <property type="evidence" value="ECO:0007669"/>
    <property type="project" value="TreeGrafter"/>
</dbReference>
<reference evidence="3" key="1">
    <citation type="submission" date="2014-12" db="EMBL/GenBank/DDBJ databases">
        <authorList>
            <person name="Jaenicke S."/>
        </authorList>
    </citation>
    <scope>NUCLEOTIDE SEQUENCE [LARGE SCALE GENOMIC DNA]</scope>
    <source>
        <strain evidence="3">CBS1600</strain>
    </source>
</reference>
<evidence type="ECO:0000259" key="2">
    <source>
        <dbReference type="SMART" id="SM01017"/>
    </source>
</evidence>
<dbReference type="EMBL" id="KV453952">
    <property type="protein sequence ID" value="ODV70718.1"/>
    <property type="molecule type" value="Genomic_DNA"/>
</dbReference>
<name>A0A0H5C951_CYBJN</name>
<reference evidence="5" key="2">
    <citation type="journal article" date="2015" name="J. Biotechnol.">
        <title>The structure of the Cyberlindnera jadinii genome and its relation to Candida utilis analyzed by the occurrence of single nucleotide polymorphisms.</title>
        <authorList>
            <person name="Rupp O."/>
            <person name="Brinkrolf K."/>
            <person name="Buerth C."/>
            <person name="Kunigo M."/>
            <person name="Schneider J."/>
            <person name="Jaenicke S."/>
            <person name="Goesmann A."/>
            <person name="Puehler A."/>
            <person name="Jaeger K.-E."/>
            <person name="Ernst J.F."/>
        </authorList>
    </citation>
    <scope>NUCLEOTIDE SEQUENCE [LARGE SCALE GENOMIC DNA]</scope>
    <source>
        <strain evidence="5">ATCC 18201 / CBS 1600 / BCRC 20928 / JCM 3617 / NBRC 0987 / NRRL Y-1542</strain>
    </source>
</reference>
<dbReference type="PANTHER" id="PTHR11188">
    <property type="entry name" value="ARRESTIN DOMAIN CONTAINING PROTEIN"/>
    <property type="match status" value="1"/>
</dbReference>
<evidence type="ECO:0000313" key="5">
    <source>
        <dbReference type="Proteomes" id="UP000038830"/>
    </source>
</evidence>
<organism evidence="3 5">
    <name type="scientific">Cyberlindnera jadinii (strain ATCC 18201 / CBS 1600 / BCRC 20928 / JCM 3617 / NBRC 0987 / NRRL Y-1542)</name>
    <name type="common">Torula yeast</name>
    <name type="synonym">Candida utilis</name>
    <dbReference type="NCBI Taxonomy" id="983966"/>
    <lineage>
        <taxon>Eukaryota</taxon>
        <taxon>Fungi</taxon>
        <taxon>Dikarya</taxon>
        <taxon>Ascomycota</taxon>
        <taxon>Saccharomycotina</taxon>
        <taxon>Saccharomycetes</taxon>
        <taxon>Phaffomycetales</taxon>
        <taxon>Phaffomycetaceae</taxon>
        <taxon>Cyberlindnera</taxon>
    </lineage>
</organism>
<dbReference type="Proteomes" id="UP000038830">
    <property type="component" value="Unassembled WGS sequence"/>
</dbReference>
<dbReference type="OMA" id="KGNYNLP"/>
<feature type="region of interest" description="Disordered" evidence="1">
    <location>
        <begin position="509"/>
        <end position="537"/>
    </location>
</feature>
<dbReference type="STRING" id="983966.A0A0H5C951"/>
<dbReference type="EMBL" id="CDQK01000007">
    <property type="protein sequence ID" value="CEP24793.1"/>
    <property type="molecule type" value="Genomic_DNA"/>
</dbReference>
<gene>
    <name evidence="3" type="ORF">BN1211_5710</name>
    <name evidence="4" type="ORF">CYBJADRAFT_170028</name>
</gene>
<feature type="domain" description="Arrestin C-terminal-like" evidence="2">
    <location>
        <begin position="238"/>
        <end position="379"/>
    </location>
</feature>
<evidence type="ECO:0000256" key="1">
    <source>
        <dbReference type="SAM" id="MobiDB-lite"/>
    </source>
</evidence>
<keyword evidence="6" id="KW-1185">Reference proteome</keyword>
<dbReference type="InterPro" id="IPR050357">
    <property type="entry name" value="Arrestin_domain-protein"/>
</dbReference>
<proteinExistence type="predicted"/>
<protein>
    <recommendedName>
        <fullName evidence="2">Arrestin C-terminal-like domain-containing protein</fullName>
    </recommendedName>
</protein>
<feature type="compositionally biased region" description="Polar residues" evidence="1">
    <location>
        <begin position="528"/>
        <end position="537"/>
    </location>
</feature>
<dbReference type="GO" id="GO:0070086">
    <property type="term" value="P:ubiquitin-dependent endocytosis"/>
    <property type="evidence" value="ECO:0007669"/>
    <property type="project" value="TreeGrafter"/>
</dbReference>
<reference evidence="4 6" key="3">
    <citation type="journal article" date="2016" name="Proc. Natl. Acad. Sci. U.S.A.">
        <title>Comparative genomics of biotechnologically important yeasts.</title>
        <authorList>
            <person name="Riley R."/>
            <person name="Haridas S."/>
            <person name="Wolfe K.H."/>
            <person name="Lopes M.R."/>
            <person name="Hittinger C.T."/>
            <person name="Goeker M."/>
            <person name="Salamov A.A."/>
            <person name="Wisecaver J.H."/>
            <person name="Long T.M."/>
            <person name="Calvey C.H."/>
            <person name="Aerts A.L."/>
            <person name="Barry K.W."/>
            <person name="Choi C."/>
            <person name="Clum A."/>
            <person name="Coughlan A.Y."/>
            <person name="Deshpande S."/>
            <person name="Douglass A.P."/>
            <person name="Hanson S.J."/>
            <person name="Klenk H.-P."/>
            <person name="LaButti K.M."/>
            <person name="Lapidus A."/>
            <person name="Lindquist E.A."/>
            <person name="Lipzen A.M."/>
            <person name="Meier-Kolthoff J.P."/>
            <person name="Ohm R.A."/>
            <person name="Otillar R.P."/>
            <person name="Pangilinan J.L."/>
            <person name="Peng Y."/>
            <person name="Rokas A."/>
            <person name="Rosa C.A."/>
            <person name="Scheuner C."/>
            <person name="Sibirny A.A."/>
            <person name="Slot J.C."/>
            <person name="Stielow J.B."/>
            <person name="Sun H."/>
            <person name="Kurtzman C.P."/>
            <person name="Blackwell M."/>
            <person name="Grigoriev I.V."/>
            <person name="Jeffries T.W."/>
        </authorList>
    </citation>
    <scope>NUCLEOTIDE SEQUENCE [LARGE SCALE GENOMIC DNA]</scope>
    <source>
        <strain evidence="6">ATCC 18201 / CBS 1600 / BCRC 20928 / JCM 3617 / NBRC 0987 / NRRL Y-1542</strain>
        <strain evidence="4">NRRL Y-1542</strain>
    </source>
</reference>
<dbReference type="PANTHER" id="PTHR11188:SF62">
    <property type="entry name" value="ARRESTIN-RELATED TRAFFICKING ADAPTER 5"/>
    <property type="match status" value="1"/>
</dbReference>
<evidence type="ECO:0000313" key="3">
    <source>
        <dbReference type="EMBL" id="CEP24793.1"/>
    </source>
</evidence>
<dbReference type="GO" id="GO:0005829">
    <property type="term" value="C:cytosol"/>
    <property type="evidence" value="ECO:0007669"/>
    <property type="project" value="TreeGrafter"/>
</dbReference>
<dbReference type="SMART" id="SM01017">
    <property type="entry name" value="Arrestin_C"/>
    <property type="match status" value="1"/>
</dbReference>
<feature type="compositionally biased region" description="Polar residues" evidence="1">
    <location>
        <begin position="509"/>
        <end position="519"/>
    </location>
</feature>